<dbReference type="Gene3D" id="3.30.420.10">
    <property type="entry name" value="Ribonuclease H-like superfamily/Ribonuclease H"/>
    <property type="match status" value="1"/>
</dbReference>
<gene>
    <name evidence="1" type="ORF">AVEN_272540_1</name>
</gene>
<sequence>MKDGAPPHIANPVKRLLSMHFGNYRIISRHFRRNWLPRSCYLILCDFWLWDFRKHVVFGGAIANLAELKTYCATHSQHQRRYTPIEHDISRFELVADNGGHHIEHFLSLSWWIGFQLRVPQLPNDLEIIVLFID</sequence>
<dbReference type="PANTHER" id="PTHR47326:SF1">
    <property type="entry name" value="HTH PSQ-TYPE DOMAIN-CONTAINING PROTEIN"/>
    <property type="match status" value="1"/>
</dbReference>
<dbReference type="PANTHER" id="PTHR47326">
    <property type="entry name" value="TRANSPOSABLE ELEMENT TC3 TRANSPOSASE-LIKE PROTEIN"/>
    <property type="match status" value="1"/>
</dbReference>
<dbReference type="EMBL" id="BGPR01000540">
    <property type="protein sequence ID" value="GBM25541.1"/>
    <property type="molecule type" value="Genomic_DNA"/>
</dbReference>
<comment type="caution">
    <text evidence="1">The sequence shown here is derived from an EMBL/GenBank/DDBJ whole genome shotgun (WGS) entry which is preliminary data.</text>
</comment>
<reference evidence="1 2" key="1">
    <citation type="journal article" date="2019" name="Sci. Rep.">
        <title>Orb-weaving spider Araneus ventricosus genome elucidates the spidroin gene catalogue.</title>
        <authorList>
            <person name="Kono N."/>
            <person name="Nakamura H."/>
            <person name="Ohtoshi R."/>
            <person name="Moran D.A.P."/>
            <person name="Shinohara A."/>
            <person name="Yoshida Y."/>
            <person name="Fujiwara M."/>
            <person name="Mori M."/>
            <person name="Tomita M."/>
            <person name="Arakawa K."/>
        </authorList>
    </citation>
    <scope>NUCLEOTIDE SEQUENCE [LARGE SCALE GENOMIC DNA]</scope>
</reference>
<dbReference type="AlphaFoldDB" id="A0A4Y2E9F3"/>
<name>A0A4Y2E9F3_ARAVE</name>
<dbReference type="GO" id="GO:0003676">
    <property type="term" value="F:nucleic acid binding"/>
    <property type="evidence" value="ECO:0007669"/>
    <property type="project" value="InterPro"/>
</dbReference>
<evidence type="ECO:0000313" key="2">
    <source>
        <dbReference type="Proteomes" id="UP000499080"/>
    </source>
</evidence>
<dbReference type="OrthoDB" id="6427466at2759"/>
<keyword evidence="2" id="KW-1185">Reference proteome</keyword>
<protein>
    <submittedName>
        <fullName evidence="1">Uncharacterized protein</fullName>
    </submittedName>
</protein>
<dbReference type="Proteomes" id="UP000499080">
    <property type="component" value="Unassembled WGS sequence"/>
</dbReference>
<evidence type="ECO:0000313" key="1">
    <source>
        <dbReference type="EMBL" id="GBM25541.1"/>
    </source>
</evidence>
<proteinExistence type="predicted"/>
<accession>A0A4Y2E9F3</accession>
<organism evidence="1 2">
    <name type="scientific">Araneus ventricosus</name>
    <name type="common">Orbweaver spider</name>
    <name type="synonym">Epeira ventricosa</name>
    <dbReference type="NCBI Taxonomy" id="182803"/>
    <lineage>
        <taxon>Eukaryota</taxon>
        <taxon>Metazoa</taxon>
        <taxon>Ecdysozoa</taxon>
        <taxon>Arthropoda</taxon>
        <taxon>Chelicerata</taxon>
        <taxon>Arachnida</taxon>
        <taxon>Araneae</taxon>
        <taxon>Araneomorphae</taxon>
        <taxon>Entelegynae</taxon>
        <taxon>Araneoidea</taxon>
        <taxon>Araneidae</taxon>
        <taxon>Araneus</taxon>
    </lineage>
</organism>
<dbReference type="InterPro" id="IPR036397">
    <property type="entry name" value="RNaseH_sf"/>
</dbReference>